<keyword evidence="5" id="KW-1133">Transmembrane helix</keyword>
<dbReference type="InterPro" id="IPR005490">
    <property type="entry name" value="LD_TPept_cat_dom"/>
</dbReference>
<evidence type="ECO:0000256" key="5">
    <source>
        <dbReference type="SAM" id="Phobius"/>
    </source>
</evidence>
<dbReference type="GO" id="GO:0016757">
    <property type="term" value="F:glycosyltransferase activity"/>
    <property type="evidence" value="ECO:0007669"/>
    <property type="project" value="UniProtKB-KW"/>
</dbReference>
<comment type="caution">
    <text evidence="7">The sequence shown here is derived from an EMBL/GenBank/DDBJ whole genome shotgun (WGS) entry which is preliminary data.</text>
</comment>
<dbReference type="Proteomes" id="UP000693672">
    <property type="component" value="Unassembled WGS sequence"/>
</dbReference>
<feature type="active site" description="Proton donor/acceptor" evidence="4">
    <location>
        <position position="403"/>
    </location>
</feature>
<dbReference type="CDD" id="cd16913">
    <property type="entry name" value="YkuD_like"/>
    <property type="match status" value="1"/>
</dbReference>
<comment type="pathway">
    <text evidence="4">Cell wall biogenesis; peptidoglycan biosynthesis.</text>
</comment>
<dbReference type="GO" id="GO:0071555">
    <property type="term" value="P:cell wall organization"/>
    <property type="evidence" value="ECO:0007669"/>
    <property type="project" value="UniProtKB-UniRule"/>
</dbReference>
<dbReference type="Pfam" id="PF03734">
    <property type="entry name" value="YkuD"/>
    <property type="match status" value="1"/>
</dbReference>
<name>A0A916K4R4_9BACL</name>
<dbReference type="EMBL" id="CAJVAS010000010">
    <property type="protein sequence ID" value="CAG7624872.1"/>
    <property type="molecule type" value="Genomic_DNA"/>
</dbReference>
<evidence type="ECO:0000256" key="3">
    <source>
        <dbReference type="ARBA" id="ARBA00022801"/>
    </source>
</evidence>
<accession>A0A916K4R4</accession>
<keyword evidence="2" id="KW-0808">Transferase</keyword>
<proteinExistence type="inferred from homology"/>
<evidence type="ECO:0000256" key="1">
    <source>
        <dbReference type="ARBA" id="ARBA00005992"/>
    </source>
</evidence>
<evidence type="ECO:0000313" key="7">
    <source>
        <dbReference type="EMBL" id="CAG7624872.1"/>
    </source>
</evidence>
<dbReference type="GO" id="GO:0018104">
    <property type="term" value="P:peptidoglycan-protein cross-linking"/>
    <property type="evidence" value="ECO:0007669"/>
    <property type="project" value="TreeGrafter"/>
</dbReference>
<sequence length="477" mass="52498">MRKERGLVVKTKPTGEQLELFFKQDPMYLKKYVKAHPENKMAWYLLGRDYESQGKQGKALYCYAQAGEIYEAYENQKISLPTEELESIERWHAGRKRARTRGVLRWAVLLLLAAASVLIAPGSWPWTPEETSRELPLPPDVSSAQVRETKVYYLSGGKSKASVGAALQQMLLQERVSSFGLLARGLPLGGTSWIGWLKKPQLILSVEAKQDASQQQIYYHDAQSCECEPSDSAKAEAIVDAWMSTQEQELVLKSALAAYMERNGRMPQQSSELTAAYPNNMLPGLTPYMQERFERQKDALGAELAAAKQASAAGAKALPEAGTDGLTKPLGEPMRIIVDKTAHRLAVASGNIIVRSYAVGLGGSRTPEGTFAISEKVRNPNGKSDGEFGSRGMTLSDTNYAIHGTNKPSSIGKDQSLGCIRMRKEDIEELFDLVPLGTPVTIGKGMLPLEEVRSGKPYQVPAVSDDTNPGKVYRWLD</sequence>
<dbReference type="GO" id="GO:0005576">
    <property type="term" value="C:extracellular region"/>
    <property type="evidence" value="ECO:0007669"/>
    <property type="project" value="TreeGrafter"/>
</dbReference>
<keyword evidence="3" id="KW-0378">Hydrolase</keyword>
<dbReference type="PROSITE" id="PS52029">
    <property type="entry name" value="LD_TPASE"/>
    <property type="match status" value="1"/>
</dbReference>
<keyword evidence="4" id="KW-0133">Cell shape</keyword>
<feature type="active site" description="Nucleophile" evidence="4">
    <location>
        <position position="419"/>
    </location>
</feature>
<feature type="transmembrane region" description="Helical" evidence="5">
    <location>
        <begin position="103"/>
        <end position="126"/>
    </location>
</feature>
<evidence type="ECO:0000256" key="2">
    <source>
        <dbReference type="ARBA" id="ARBA00022676"/>
    </source>
</evidence>
<protein>
    <recommendedName>
        <fullName evidence="6">L,D-TPase catalytic domain-containing protein</fullName>
    </recommendedName>
</protein>
<evidence type="ECO:0000313" key="8">
    <source>
        <dbReference type="Proteomes" id="UP000693672"/>
    </source>
</evidence>
<reference evidence="7" key="1">
    <citation type="submission" date="2021-06" db="EMBL/GenBank/DDBJ databases">
        <authorList>
            <person name="Criscuolo A."/>
        </authorList>
    </citation>
    <scope>NUCLEOTIDE SEQUENCE</scope>
    <source>
        <strain evidence="7">CIP111600</strain>
    </source>
</reference>
<gene>
    <name evidence="7" type="ORF">PAESOLCIP111_02668</name>
</gene>
<dbReference type="InterPro" id="IPR050979">
    <property type="entry name" value="LD-transpeptidase"/>
</dbReference>
<feature type="domain" description="L,D-TPase catalytic" evidence="6">
    <location>
        <begin position="334"/>
        <end position="443"/>
    </location>
</feature>
<evidence type="ECO:0000259" key="6">
    <source>
        <dbReference type="PROSITE" id="PS52029"/>
    </source>
</evidence>
<dbReference type="PANTHER" id="PTHR30582">
    <property type="entry name" value="L,D-TRANSPEPTIDASE"/>
    <property type="match status" value="1"/>
</dbReference>
<keyword evidence="4" id="KW-0961">Cell wall biogenesis/degradation</keyword>
<keyword evidence="4" id="KW-0573">Peptidoglycan synthesis</keyword>
<dbReference type="GO" id="GO:0008360">
    <property type="term" value="P:regulation of cell shape"/>
    <property type="evidence" value="ECO:0007669"/>
    <property type="project" value="UniProtKB-UniRule"/>
</dbReference>
<keyword evidence="2" id="KW-0328">Glycosyltransferase</keyword>
<comment type="similarity">
    <text evidence="1">Belongs to the YkuD family.</text>
</comment>
<keyword evidence="5" id="KW-0472">Membrane</keyword>
<dbReference type="PANTHER" id="PTHR30582:SF24">
    <property type="entry name" value="L,D-TRANSPEPTIDASE ERFK_SRFK-RELATED"/>
    <property type="match status" value="1"/>
</dbReference>
<evidence type="ECO:0000256" key="4">
    <source>
        <dbReference type="PROSITE-ProRule" id="PRU01373"/>
    </source>
</evidence>
<organism evidence="7 8">
    <name type="scientific">Paenibacillus solanacearum</name>
    <dbReference type="NCBI Taxonomy" id="2048548"/>
    <lineage>
        <taxon>Bacteria</taxon>
        <taxon>Bacillati</taxon>
        <taxon>Bacillota</taxon>
        <taxon>Bacilli</taxon>
        <taxon>Bacillales</taxon>
        <taxon>Paenibacillaceae</taxon>
        <taxon>Paenibacillus</taxon>
    </lineage>
</organism>
<keyword evidence="5" id="KW-0812">Transmembrane</keyword>
<keyword evidence="8" id="KW-1185">Reference proteome</keyword>
<dbReference type="GO" id="GO:0071972">
    <property type="term" value="F:peptidoglycan L,D-transpeptidase activity"/>
    <property type="evidence" value="ECO:0007669"/>
    <property type="project" value="TreeGrafter"/>
</dbReference>
<dbReference type="AlphaFoldDB" id="A0A916K4R4"/>